<evidence type="ECO:0000313" key="2">
    <source>
        <dbReference type="Proteomes" id="UP000250299"/>
    </source>
</evidence>
<name>A0A2Z4RTK8_PSEPU</name>
<sequence length="534" mass="58853">MAFEVETGNPDVSVRWDNTVRYNAGWRMEGRNDDFDKSPFYDDTEHKFDKGDMVTNRVDLLTELDVAWKQKHGFRVSAAGWYDDAYQDSAEPNPNLVGSGNYNNNHYNGYANRYIAGPSGEFLDAFAFTGFQLGSVGVNLKAGQHNVYWGESLFTLGNSIAYSQGPVDTIKAATSPGAEAKELFLPLKQISTDVQLTDELSFGAQYLLDWKPFRLVPGGTYFSNADGARSDLGSPAAIFRIPNGDDIEPDSHGDFGVNLRWSPYWLEGTAGVYYRKFGEKLPWSFTQVGIVQVAPGRFAGVPNAIRYNYARDTELYGLSLTKNLGTVSVAGEVSYRKNTALNSVAGYTVISTGDASYSQAEGARGDSYHALINGIYLLPRTALWEGGTLQAELTYNKLDKITENDARYNGRGHGCVTAYSKNCADDHSVGTQVGFTPEWPQLFPGWDVSMPVTWAYGIDGNSPTLGGTSEGAYNYSVGISGKWMNLHNFTLKWIDSHADYKNNPARGYVTSDYTNGAAVQNDHGWLSFTYKTTF</sequence>
<proteinExistence type="predicted"/>
<reference evidence="1 2" key="1">
    <citation type="submission" date="2018-05" db="EMBL/GenBank/DDBJ databases">
        <title>Whole genome sequence of Pseudomonas putida JBC17.</title>
        <authorList>
            <person name="Lee Y.H."/>
            <person name="David K."/>
        </authorList>
    </citation>
    <scope>NUCLEOTIDE SEQUENCE [LARGE SCALE GENOMIC DNA]</scope>
    <source>
        <strain evidence="1 2">JBC17</strain>
    </source>
</reference>
<dbReference type="AlphaFoldDB" id="A0A2Z4RTK8"/>
<dbReference type="EMBL" id="CP029693">
    <property type="protein sequence ID" value="AWY44376.1"/>
    <property type="molecule type" value="Genomic_DNA"/>
</dbReference>
<dbReference type="Pfam" id="PF06980">
    <property type="entry name" value="DUF1302"/>
    <property type="match status" value="1"/>
</dbReference>
<evidence type="ECO:0000313" key="1">
    <source>
        <dbReference type="EMBL" id="AWY44376.1"/>
    </source>
</evidence>
<accession>A0A2Z4RTK8</accession>
<organism evidence="1 2">
    <name type="scientific">Pseudomonas putida</name>
    <name type="common">Arthrobacter siderocapsulatus</name>
    <dbReference type="NCBI Taxonomy" id="303"/>
    <lineage>
        <taxon>Bacteria</taxon>
        <taxon>Pseudomonadati</taxon>
        <taxon>Pseudomonadota</taxon>
        <taxon>Gammaproteobacteria</taxon>
        <taxon>Pseudomonadales</taxon>
        <taxon>Pseudomonadaceae</taxon>
        <taxon>Pseudomonas</taxon>
    </lineage>
</organism>
<dbReference type="OrthoDB" id="7052179at2"/>
<protein>
    <submittedName>
        <fullName evidence="1">DUF1302 family protein</fullName>
    </submittedName>
</protein>
<gene>
    <name evidence="1" type="ORF">DKY63_09200</name>
</gene>
<dbReference type="InterPro" id="IPR010727">
    <property type="entry name" value="DUF1302"/>
</dbReference>
<dbReference type="Proteomes" id="UP000250299">
    <property type="component" value="Chromosome"/>
</dbReference>